<feature type="transmembrane region" description="Helical" evidence="1">
    <location>
        <begin position="141"/>
        <end position="159"/>
    </location>
</feature>
<comment type="caution">
    <text evidence="2">The sequence shown here is derived from an EMBL/GenBank/DDBJ whole genome shotgun (WGS) entry which is preliminary data.</text>
</comment>
<keyword evidence="3" id="KW-1185">Reference proteome</keyword>
<feature type="transmembrane region" description="Helical" evidence="1">
    <location>
        <begin position="295"/>
        <end position="316"/>
    </location>
</feature>
<keyword evidence="1" id="KW-0812">Transmembrane</keyword>
<dbReference type="AlphaFoldDB" id="A0AAD9D5A6"/>
<feature type="transmembrane region" description="Helical" evidence="1">
    <location>
        <begin position="39"/>
        <end position="57"/>
    </location>
</feature>
<feature type="transmembrane region" description="Helical" evidence="1">
    <location>
        <begin position="85"/>
        <end position="107"/>
    </location>
</feature>
<protein>
    <submittedName>
        <fullName evidence="2">Uncharacterized protein</fullName>
    </submittedName>
</protein>
<evidence type="ECO:0000313" key="2">
    <source>
        <dbReference type="EMBL" id="KAK1733425.1"/>
    </source>
</evidence>
<feature type="transmembrane region" description="Helical" evidence="1">
    <location>
        <begin position="328"/>
        <end position="350"/>
    </location>
</feature>
<gene>
    <name evidence="2" type="ORF">QTG54_015840</name>
</gene>
<evidence type="ECO:0000256" key="1">
    <source>
        <dbReference type="SAM" id="Phobius"/>
    </source>
</evidence>
<sequence length="374" mass="41991">MGLEPKGDLYIAQSDGSIAKDQQPASNPFKDSRLKTLRLINALCYALAALIVLSSIHTSSSDDYDDYQAWITNQTLLSVAPYTQYIWYAIFLLQGLFIAASFVPSLWSSELLGYTALTDIPTGLEAFKKSILQAFKKSIPVVHYPALCASTALAVYSFFKWNIMSLAFAGSFASTYFSFNIIRYQLDAVTTSGFTFNRMKRWMQRRRVPDAPDENTLNDLLNDRDVSIQIQQYIFLKLPFELYAGYNLAWSVSLLNIIVRKLFRSVVLSEVLACVSLVALLCVGCYVMWKEKKGLCYGVGVGMAWYLIGIFFQLVYLSFPIMYSYSDAAIAVTKYMSIIFANILVSTIALRAVKNVINVSNDDYSGVRTCCCKV</sequence>
<organism evidence="2 3">
    <name type="scientific">Skeletonema marinoi</name>
    <dbReference type="NCBI Taxonomy" id="267567"/>
    <lineage>
        <taxon>Eukaryota</taxon>
        <taxon>Sar</taxon>
        <taxon>Stramenopiles</taxon>
        <taxon>Ochrophyta</taxon>
        <taxon>Bacillariophyta</taxon>
        <taxon>Coscinodiscophyceae</taxon>
        <taxon>Thalassiosirophycidae</taxon>
        <taxon>Thalassiosirales</taxon>
        <taxon>Skeletonemataceae</taxon>
        <taxon>Skeletonema</taxon>
        <taxon>Skeletonema marinoi-dohrnii complex</taxon>
    </lineage>
</organism>
<proteinExistence type="predicted"/>
<dbReference type="Proteomes" id="UP001224775">
    <property type="component" value="Unassembled WGS sequence"/>
</dbReference>
<reference evidence="2" key="1">
    <citation type="submission" date="2023-06" db="EMBL/GenBank/DDBJ databases">
        <title>Survivors Of The Sea: Transcriptome response of Skeletonema marinoi to long-term dormancy.</title>
        <authorList>
            <person name="Pinder M.I.M."/>
            <person name="Kourtchenko O."/>
            <person name="Robertson E.K."/>
            <person name="Larsson T."/>
            <person name="Maumus F."/>
            <person name="Osuna-Cruz C.M."/>
            <person name="Vancaester E."/>
            <person name="Stenow R."/>
            <person name="Vandepoele K."/>
            <person name="Ploug H."/>
            <person name="Bruchert V."/>
            <person name="Godhe A."/>
            <person name="Topel M."/>
        </authorList>
    </citation>
    <scope>NUCLEOTIDE SEQUENCE</scope>
    <source>
        <strain evidence="2">R05AC</strain>
    </source>
</reference>
<keyword evidence="1" id="KW-0472">Membrane</keyword>
<dbReference type="EMBL" id="JATAAI010000049">
    <property type="protein sequence ID" value="KAK1733425.1"/>
    <property type="molecule type" value="Genomic_DNA"/>
</dbReference>
<evidence type="ECO:0000313" key="3">
    <source>
        <dbReference type="Proteomes" id="UP001224775"/>
    </source>
</evidence>
<name>A0AAD9D5A6_9STRA</name>
<feature type="transmembrane region" description="Helical" evidence="1">
    <location>
        <begin position="240"/>
        <end position="259"/>
    </location>
</feature>
<feature type="transmembrane region" description="Helical" evidence="1">
    <location>
        <begin position="265"/>
        <end position="288"/>
    </location>
</feature>
<keyword evidence="1" id="KW-1133">Transmembrane helix</keyword>
<accession>A0AAD9D5A6</accession>
<feature type="transmembrane region" description="Helical" evidence="1">
    <location>
        <begin position="165"/>
        <end position="182"/>
    </location>
</feature>